<organism evidence="1 2">
    <name type="scientific">Pistacia atlantica</name>
    <dbReference type="NCBI Taxonomy" id="434234"/>
    <lineage>
        <taxon>Eukaryota</taxon>
        <taxon>Viridiplantae</taxon>
        <taxon>Streptophyta</taxon>
        <taxon>Embryophyta</taxon>
        <taxon>Tracheophyta</taxon>
        <taxon>Spermatophyta</taxon>
        <taxon>Magnoliopsida</taxon>
        <taxon>eudicotyledons</taxon>
        <taxon>Gunneridae</taxon>
        <taxon>Pentapetalae</taxon>
        <taxon>rosids</taxon>
        <taxon>malvids</taxon>
        <taxon>Sapindales</taxon>
        <taxon>Anacardiaceae</taxon>
        <taxon>Pistacia</taxon>
    </lineage>
</organism>
<evidence type="ECO:0000313" key="1">
    <source>
        <dbReference type="EMBL" id="KAJ0095080.1"/>
    </source>
</evidence>
<sequence length="185" mass="20767">MEKVSVVGRFDGTWTTSADGRYAYDGGPHDWNESYSADNFGDNTRESLRRRFEKLLVVRSIHPNRFCRNISKMNELDKKLKSLQKQTAKDENSLEKNLHLWLSQKVAEGGSGLTKLDKGGLGAIHFAAALGYDWAIEAIIVAAEMKIDLRDNKGWTALHGAGEPHLKIQPHSIFSFTRLILLIVS</sequence>
<evidence type="ECO:0000313" key="2">
    <source>
        <dbReference type="Proteomes" id="UP001164250"/>
    </source>
</evidence>
<dbReference type="EMBL" id="CM047902">
    <property type="protein sequence ID" value="KAJ0095080.1"/>
    <property type="molecule type" value="Genomic_DNA"/>
</dbReference>
<gene>
    <name evidence="1" type="ORF">Patl1_15892</name>
</gene>
<reference evidence="2" key="1">
    <citation type="journal article" date="2023" name="G3 (Bethesda)">
        <title>Genome assembly and association tests identify interacting loci associated with vigor, precocity, and sex in interspecific pistachio rootstocks.</title>
        <authorList>
            <person name="Palmer W."/>
            <person name="Jacygrad E."/>
            <person name="Sagayaradj S."/>
            <person name="Cavanaugh K."/>
            <person name="Han R."/>
            <person name="Bertier L."/>
            <person name="Beede B."/>
            <person name="Kafkas S."/>
            <person name="Golino D."/>
            <person name="Preece J."/>
            <person name="Michelmore R."/>
        </authorList>
    </citation>
    <scope>NUCLEOTIDE SEQUENCE [LARGE SCALE GENOMIC DNA]</scope>
</reference>
<dbReference type="Proteomes" id="UP001164250">
    <property type="component" value="Chromosome 6"/>
</dbReference>
<protein>
    <submittedName>
        <fullName evidence="1">Uncharacterized protein</fullName>
    </submittedName>
</protein>
<name>A0ACC1B834_9ROSI</name>
<comment type="caution">
    <text evidence="1">The sequence shown here is derived from an EMBL/GenBank/DDBJ whole genome shotgun (WGS) entry which is preliminary data.</text>
</comment>
<accession>A0ACC1B834</accession>
<keyword evidence="2" id="KW-1185">Reference proteome</keyword>
<proteinExistence type="predicted"/>